<name>A0A8J5QV03_9HYME</name>
<feature type="non-terminal residue" evidence="1">
    <location>
        <position position="1"/>
    </location>
</feature>
<proteinExistence type="predicted"/>
<dbReference type="Proteomes" id="UP000729913">
    <property type="component" value="Unassembled WGS sequence"/>
</dbReference>
<gene>
    <name evidence="1" type="ORF">G9C98_007586</name>
</gene>
<dbReference type="OrthoDB" id="269804at2759"/>
<protein>
    <submittedName>
        <fullName evidence="1">Uncharacterized protein</fullName>
    </submittedName>
</protein>
<dbReference type="EMBL" id="JAAOIC020000067">
    <property type="protein sequence ID" value="KAG8034510.1"/>
    <property type="molecule type" value="Genomic_DNA"/>
</dbReference>
<keyword evidence="2" id="KW-1185">Reference proteome</keyword>
<evidence type="ECO:0000313" key="1">
    <source>
        <dbReference type="EMBL" id="KAG8034510.1"/>
    </source>
</evidence>
<dbReference type="AlphaFoldDB" id="A0A8J5QV03"/>
<reference evidence="1" key="2">
    <citation type="submission" date="2021-04" db="EMBL/GenBank/DDBJ databases">
        <title>Genome-wide patterns of bracovirus chromosomal integration into multiple host tissues during parasitism.</title>
        <authorList>
            <person name="Chebbi M.A.C."/>
        </authorList>
    </citation>
    <scope>NUCLEOTIDE SEQUENCE</scope>
    <source>
        <tissue evidence="1">Whole body</tissue>
    </source>
</reference>
<sequence>MNYLFGYKLQLIIRFVSEGQRKANFEECDAKIRESNDKTVNLKKDIKNLLSKYAKIINNEEAAEKVLPVSRESSACIKRRGLREAISRADEENVRLRKKLDLVKYK</sequence>
<accession>A0A8J5QV03</accession>
<reference evidence="1" key="1">
    <citation type="submission" date="2020-03" db="EMBL/GenBank/DDBJ databases">
        <authorList>
            <person name="Chebbi M.A."/>
            <person name="Drezen J.M."/>
        </authorList>
    </citation>
    <scope>NUCLEOTIDE SEQUENCE</scope>
    <source>
        <tissue evidence="1">Whole body</tissue>
    </source>
</reference>
<evidence type="ECO:0000313" key="2">
    <source>
        <dbReference type="Proteomes" id="UP000729913"/>
    </source>
</evidence>
<organism evidence="1 2">
    <name type="scientific">Cotesia typhae</name>
    <dbReference type="NCBI Taxonomy" id="2053667"/>
    <lineage>
        <taxon>Eukaryota</taxon>
        <taxon>Metazoa</taxon>
        <taxon>Ecdysozoa</taxon>
        <taxon>Arthropoda</taxon>
        <taxon>Hexapoda</taxon>
        <taxon>Insecta</taxon>
        <taxon>Pterygota</taxon>
        <taxon>Neoptera</taxon>
        <taxon>Endopterygota</taxon>
        <taxon>Hymenoptera</taxon>
        <taxon>Apocrita</taxon>
        <taxon>Ichneumonoidea</taxon>
        <taxon>Braconidae</taxon>
        <taxon>Microgastrinae</taxon>
        <taxon>Cotesia</taxon>
    </lineage>
</organism>
<comment type="caution">
    <text evidence="1">The sequence shown here is derived from an EMBL/GenBank/DDBJ whole genome shotgun (WGS) entry which is preliminary data.</text>
</comment>